<keyword evidence="3" id="KW-0804">Transcription</keyword>
<dbReference type="InterPro" id="IPR029525">
    <property type="entry name" value="INO80C/Ies6"/>
</dbReference>
<evidence type="ECO:0000256" key="3">
    <source>
        <dbReference type="ARBA" id="ARBA00023163"/>
    </source>
</evidence>
<dbReference type="PANTHER" id="PTHR31200:SF1">
    <property type="entry name" value="INO80 COMPLEX SUBUNIT C"/>
    <property type="match status" value="1"/>
</dbReference>
<comment type="caution">
    <text evidence="7">The sequence shown here is derived from an EMBL/GenBank/DDBJ whole genome shotgun (WGS) entry which is preliminary data.</text>
</comment>
<dbReference type="InterPro" id="IPR013272">
    <property type="entry name" value="Vps72/YL1_C"/>
</dbReference>
<dbReference type="AlphaFoldDB" id="A0A5B0QD65"/>
<dbReference type="GO" id="GO:0006338">
    <property type="term" value="P:chromatin remodeling"/>
    <property type="evidence" value="ECO:0007669"/>
    <property type="project" value="InterPro"/>
</dbReference>
<dbReference type="PANTHER" id="PTHR31200">
    <property type="entry name" value="INO80 COMPLEX SUBUNIT C"/>
    <property type="match status" value="1"/>
</dbReference>
<dbReference type="GO" id="GO:0031011">
    <property type="term" value="C:Ino80 complex"/>
    <property type="evidence" value="ECO:0007669"/>
    <property type="project" value="InterPro"/>
</dbReference>
<protein>
    <submittedName>
        <fullName evidence="7">Chromatin-remodeling complex subunit ies6</fullName>
    </submittedName>
</protein>
<evidence type="ECO:0000256" key="5">
    <source>
        <dbReference type="SAM" id="MobiDB-lite"/>
    </source>
</evidence>
<feature type="domain" description="Vps72/YL1 C-terminal" evidence="6">
    <location>
        <begin position="251"/>
        <end position="280"/>
    </location>
</feature>
<keyword evidence="2" id="KW-0805">Transcription regulation</keyword>
<evidence type="ECO:0000256" key="2">
    <source>
        <dbReference type="ARBA" id="ARBA00023015"/>
    </source>
</evidence>
<dbReference type="EMBL" id="VSWC01000027">
    <property type="protein sequence ID" value="KAA1111170.1"/>
    <property type="molecule type" value="Genomic_DNA"/>
</dbReference>
<dbReference type="SMART" id="SM00993">
    <property type="entry name" value="YL1_C"/>
    <property type="match status" value="1"/>
</dbReference>
<comment type="subcellular location">
    <subcellularLocation>
        <location evidence="1">Nucleus</location>
    </subcellularLocation>
</comment>
<name>A0A5B0QD65_PUCGR</name>
<evidence type="ECO:0000256" key="4">
    <source>
        <dbReference type="ARBA" id="ARBA00023242"/>
    </source>
</evidence>
<reference evidence="7 8" key="1">
    <citation type="submission" date="2019-05" db="EMBL/GenBank/DDBJ databases">
        <title>Emergence of the Ug99 lineage of the wheat stem rust pathogen through somatic hybridization.</title>
        <authorList>
            <person name="Li F."/>
            <person name="Upadhyaya N.M."/>
            <person name="Sperschneider J."/>
            <person name="Matny O."/>
            <person name="Nguyen-Phuc H."/>
            <person name="Mago R."/>
            <person name="Raley C."/>
            <person name="Miller M.E."/>
            <person name="Silverstein K.A.T."/>
            <person name="Henningsen E."/>
            <person name="Hirsch C.D."/>
            <person name="Visser B."/>
            <person name="Pretorius Z.A."/>
            <person name="Steffenson B.J."/>
            <person name="Schwessinger B."/>
            <person name="Dodds P.N."/>
            <person name="Figueroa M."/>
        </authorList>
    </citation>
    <scope>NUCLEOTIDE SEQUENCE [LARGE SCALE GENOMIC DNA]</scope>
    <source>
        <strain evidence="7">21-0</strain>
    </source>
</reference>
<accession>A0A5B0QD65</accession>
<feature type="region of interest" description="Disordered" evidence="5">
    <location>
        <begin position="99"/>
        <end position="133"/>
    </location>
</feature>
<organism evidence="7 8">
    <name type="scientific">Puccinia graminis f. sp. tritici</name>
    <dbReference type="NCBI Taxonomy" id="56615"/>
    <lineage>
        <taxon>Eukaryota</taxon>
        <taxon>Fungi</taxon>
        <taxon>Dikarya</taxon>
        <taxon>Basidiomycota</taxon>
        <taxon>Pucciniomycotina</taxon>
        <taxon>Pucciniomycetes</taxon>
        <taxon>Pucciniales</taxon>
        <taxon>Pucciniaceae</taxon>
        <taxon>Puccinia</taxon>
    </lineage>
</organism>
<keyword evidence="4" id="KW-0539">Nucleus</keyword>
<evidence type="ECO:0000259" key="6">
    <source>
        <dbReference type="SMART" id="SM00993"/>
    </source>
</evidence>
<sequence length="302" mass="33812">MQAGTFRKRLTERTNQRASSHRAKDGLRWAVWSLLAPAAHSMYDDGAQRNLLSFIHQPSIERSANCRRHIGPLEPGCSYSVQQPAISFLKPSHIFDRTTKKCQAPPKGSSRNSSWFKAGAGGSNEPPPNATSLADHLSYSMIAKPFKDDKIKKGPRRNKPLKQILAAERLRAKHVSDVLLKNNPTPDEDVEMTAAPDEQQPNSNDQQQQSQSQPAVNKKARREILGPVNPDVNYNTYMIIEAPPSVIPPKKYCDITGLEAPYIDPKSRLRYHNAEVYELIRTFGPGLDQSYLSLRGAHITLR</sequence>
<evidence type="ECO:0000256" key="1">
    <source>
        <dbReference type="ARBA" id="ARBA00004123"/>
    </source>
</evidence>
<keyword evidence="8" id="KW-1185">Reference proteome</keyword>
<feature type="region of interest" description="Disordered" evidence="5">
    <location>
        <begin position="1"/>
        <end position="22"/>
    </location>
</feature>
<feature type="region of interest" description="Disordered" evidence="5">
    <location>
        <begin position="176"/>
        <end position="223"/>
    </location>
</feature>
<dbReference type="Proteomes" id="UP000324748">
    <property type="component" value="Unassembled WGS sequence"/>
</dbReference>
<feature type="compositionally biased region" description="Low complexity" evidence="5">
    <location>
        <begin position="196"/>
        <end position="214"/>
    </location>
</feature>
<gene>
    <name evidence="7" type="primary">IES6_2</name>
    <name evidence="7" type="ORF">PGT21_036988</name>
</gene>
<proteinExistence type="predicted"/>
<evidence type="ECO:0000313" key="8">
    <source>
        <dbReference type="Proteomes" id="UP000324748"/>
    </source>
</evidence>
<evidence type="ECO:0000313" key="7">
    <source>
        <dbReference type="EMBL" id="KAA1111170.1"/>
    </source>
</evidence>
<dbReference type="Pfam" id="PF08265">
    <property type="entry name" value="YL1_C"/>
    <property type="match status" value="1"/>
</dbReference>
<dbReference type="OrthoDB" id="49520at2759"/>